<sequence length="156" mass="18493">MEPILEWHSPEHHFDKKNNDWYWILGVIVLGASVLAFYFDDFLFGIFIIIAGLTIGMLSYKDTKVVPVKMSARGLIFDKYLYPWMSYRSFWIEDEHTHGARILLHPVSSYLPLVIIPINEEVDLNDVRDVLLEFLEEEFLQESLVHKYFDKLLARW</sequence>
<dbReference type="EMBL" id="MHWW01000011">
    <property type="protein sequence ID" value="OHB15011.1"/>
    <property type="molecule type" value="Genomic_DNA"/>
</dbReference>
<dbReference type="Proteomes" id="UP000177697">
    <property type="component" value="Unassembled WGS sequence"/>
</dbReference>
<evidence type="ECO:0000313" key="2">
    <source>
        <dbReference type="EMBL" id="OHB15011.1"/>
    </source>
</evidence>
<comment type="caution">
    <text evidence="2">The sequence shown here is derived from an EMBL/GenBank/DDBJ whole genome shotgun (WGS) entry which is preliminary data.</text>
</comment>
<name>A0A1G2V078_9BACT</name>
<protein>
    <recommendedName>
        <fullName evidence="4">DUF5673 domain-containing protein</fullName>
    </recommendedName>
</protein>
<evidence type="ECO:0000313" key="3">
    <source>
        <dbReference type="Proteomes" id="UP000177697"/>
    </source>
</evidence>
<feature type="transmembrane region" description="Helical" evidence="1">
    <location>
        <begin position="44"/>
        <end position="60"/>
    </location>
</feature>
<dbReference type="AlphaFoldDB" id="A0A1G2V078"/>
<accession>A0A1G2V078</accession>
<proteinExistence type="predicted"/>
<reference evidence="2 3" key="1">
    <citation type="journal article" date="2016" name="Nat. Commun.">
        <title>Thousands of microbial genomes shed light on interconnected biogeochemical processes in an aquifer system.</title>
        <authorList>
            <person name="Anantharaman K."/>
            <person name="Brown C.T."/>
            <person name="Hug L.A."/>
            <person name="Sharon I."/>
            <person name="Castelle C.J."/>
            <person name="Probst A.J."/>
            <person name="Thomas B.C."/>
            <person name="Singh A."/>
            <person name="Wilkins M.J."/>
            <person name="Karaoz U."/>
            <person name="Brodie E.L."/>
            <person name="Williams K.H."/>
            <person name="Hubbard S.S."/>
            <person name="Banfield J.F."/>
        </authorList>
    </citation>
    <scope>NUCLEOTIDE SEQUENCE [LARGE SCALE GENOMIC DNA]</scope>
</reference>
<gene>
    <name evidence="2" type="ORF">A2431_03115</name>
</gene>
<keyword evidence="1" id="KW-0812">Transmembrane</keyword>
<keyword evidence="1" id="KW-1133">Transmembrane helix</keyword>
<keyword evidence="1" id="KW-0472">Membrane</keyword>
<evidence type="ECO:0008006" key="4">
    <source>
        <dbReference type="Google" id="ProtNLM"/>
    </source>
</evidence>
<organism evidence="2 3">
    <name type="scientific">Candidatus Zambryskibacteria bacterium RIFOXYC1_FULL_39_10</name>
    <dbReference type="NCBI Taxonomy" id="1802779"/>
    <lineage>
        <taxon>Bacteria</taxon>
        <taxon>Candidatus Zambryskiibacteriota</taxon>
    </lineage>
</organism>
<feature type="transmembrane region" description="Helical" evidence="1">
    <location>
        <begin position="21"/>
        <end position="38"/>
    </location>
</feature>
<evidence type="ECO:0000256" key="1">
    <source>
        <dbReference type="SAM" id="Phobius"/>
    </source>
</evidence>